<dbReference type="RefSeq" id="WP_014269942.1">
    <property type="nucleotide sequence ID" value="NC_016633.1"/>
</dbReference>
<dbReference type="AlphaFoldDB" id="G8QTC6"/>
<reference evidence="2 3" key="1">
    <citation type="submission" date="2011-11" db="EMBL/GenBank/DDBJ databases">
        <title>Complete sequence of Spirochaeta sp. grapes.</title>
        <authorList>
            <consortium name="US DOE Joint Genome Institute"/>
            <person name="Lucas S."/>
            <person name="Han J."/>
            <person name="Lapidus A."/>
            <person name="Cheng J.-F."/>
            <person name="Goodwin L."/>
            <person name="Pitluck S."/>
            <person name="Peters L."/>
            <person name="Ovchinnikova G."/>
            <person name="Munk A.C."/>
            <person name="Detter J.C."/>
            <person name="Han C."/>
            <person name="Tapia R."/>
            <person name="Land M."/>
            <person name="Hauser L."/>
            <person name="Kyrpides N."/>
            <person name="Ivanova N."/>
            <person name="Pagani I."/>
            <person name="Ritalahtilisa K."/>
            <person name="Loeffler F."/>
            <person name="Woyke T."/>
        </authorList>
    </citation>
    <scope>NUCLEOTIDE SEQUENCE [LARGE SCALE GENOMIC DNA]</scope>
    <source>
        <strain evidence="3">ATCC BAA-1885 / DSM 22778 / Grapes</strain>
    </source>
</reference>
<dbReference type="Pfam" id="PF00480">
    <property type="entry name" value="ROK"/>
    <property type="match status" value="1"/>
</dbReference>
<name>G8QTC6_SPHPG</name>
<accession>G8QTC6</accession>
<sequence>MGKELFLGIDIGGTKTSVSLGSSDGVILAKNMFATSNDPQEVIEEICIASIQVMKANKVSAGGISCGGPLDAEQGLILSPPNLPSWDKIPICSILSSRLGIPFFLENDANACALAEWYWGNGRGTQNMVFLTFGTGFGAGLILNGRLYRGTNGQAGEIGHIRSDESGPFCYGKNGSFESFCSGTGISLLFEQNFRTAKTAKEICALADSGDVFALTVVRESASHLGLALSLLIDLLNPEKIIIGSIYQRNEKLFNSIANTIIDNEALELNRQCCKIVPSALAEQLGDLAALGIAKDHWRTHA</sequence>
<dbReference type="HOGENOM" id="CLU_036604_0_4_12"/>
<dbReference type="EMBL" id="CP003155">
    <property type="protein sequence ID" value="AEV29093.1"/>
    <property type="molecule type" value="Genomic_DNA"/>
</dbReference>
<comment type="similarity">
    <text evidence="1">Belongs to the ROK (NagC/XylR) family.</text>
</comment>
<dbReference type="PANTHER" id="PTHR18964">
    <property type="entry name" value="ROK (REPRESSOR, ORF, KINASE) FAMILY"/>
    <property type="match status" value="1"/>
</dbReference>
<evidence type="ECO:0000313" key="2">
    <source>
        <dbReference type="EMBL" id="AEV29093.1"/>
    </source>
</evidence>
<dbReference type="STRING" id="158190.SpiGrapes_1280"/>
<dbReference type="SUPFAM" id="SSF53067">
    <property type="entry name" value="Actin-like ATPase domain"/>
    <property type="match status" value="1"/>
</dbReference>
<dbReference type="CDD" id="cd23763">
    <property type="entry name" value="ASKHA_ATPase_ROK"/>
    <property type="match status" value="1"/>
</dbReference>
<dbReference type="InterPro" id="IPR043129">
    <property type="entry name" value="ATPase_NBD"/>
</dbReference>
<keyword evidence="3" id="KW-1185">Reference proteome</keyword>
<evidence type="ECO:0000256" key="1">
    <source>
        <dbReference type="ARBA" id="ARBA00006479"/>
    </source>
</evidence>
<dbReference type="KEGG" id="sgp:SpiGrapes_1280"/>
<keyword evidence="2" id="KW-0808">Transferase</keyword>
<protein>
    <submittedName>
        <fullName evidence="2">Transcriptional regulator/sugar kinase</fullName>
    </submittedName>
</protein>
<keyword evidence="2" id="KW-0418">Kinase</keyword>
<gene>
    <name evidence="2" type="ordered locus">SpiGrapes_1280</name>
</gene>
<dbReference type="eggNOG" id="COG1940">
    <property type="taxonomic scope" value="Bacteria"/>
</dbReference>
<dbReference type="GO" id="GO:0016301">
    <property type="term" value="F:kinase activity"/>
    <property type="evidence" value="ECO:0007669"/>
    <property type="project" value="UniProtKB-KW"/>
</dbReference>
<dbReference type="OrthoDB" id="369851at2"/>
<dbReference type="Gene3D" id="3.30.420.40">
    <property type="match status" value="2"/>
</dbReference>
<dbReference type="InterPro" id="IPR000600">
    <property type="entry name" value="ROK"/>
</dbReference>
<dbReference type="PANTHER" id="PTHR18964:SF149">
    <property type="entry name" value="BIFUNCTIONAL UDP-N-ACETYLGLUCOSAMINE 2-EPIMERASE_N-ACETYLMANNOSAMINE KINASE"/>
    <property type="match status" value="1"/>
</dbReference>
<organism evidence="2 3">
    <name type="scientific">Sphaerochaeta pleomorpha (strain ATCC BAA-1885 / DSM 22778 / Grapes)</name>
    <dbReference type="NCBI Taxonomy" id="158190"/>
    <lineage>
        <taxon>Bacteria</taxon>
        <taxon>Pseudomonadati</taxon>
        <taxon>Spirochaetota</taxon>
        <taxon>Spirochaetia</taxon>
        <taxon>Spirochaetales</taxon>
        <taxon>Sphaerochaetaceae</taxon>
        <taxon>Sphaerochaeta</taxon>
    </lineage>
</organism>
<evidence type="ECO:0000313" key="3">
    <source>
        <dbReference type="Proteomes" id="UP000005632"/>
    </source>
</evidence>
<dbReference type="Proteomes" id="UP000005632">
    <property type="component" value="Chromosome"/>
</dbReference>
<proteinExistence type="inferred from homology"/>